<comment type="caution">
    <text evidence="3">The sequence shown here is derived from an EMBL/GenBank/DDBJ whole genome shotgun (WGS) entry which is preliminary data.</text>
</comment>
<evidence type="ECO:0000313" key="3">
    <source>
        <dbReference type="EMBL" id="GII21932.1"/>
    </source>
</evidence>
<dbReference type="InterPro" id="IPR056639">
    <property type="entry name" value="DUF7737"/>
</dbReference>
<evidence type="ECO:0000259" key="1">
    <source>
        <dbReference type="Pfam" id="PF13569"/>
    </source>
</evidence>
<protein>
    <recommendedName>
        <fullName evidence="5">DUF4132 domain-containing protein</fullName>
    </recommendedName>
</protein>
<dbReference type="InterPro" id="IPR025406">
    <property type="entry name" value="DUF4132"/>
</dbReference>
<feature type="domain" description="DUF7737" evidence="2">
    <location>
        <begin position="535"/>
        <end position="635"/>
    </location>
</feature>
<evidence type="ECO:0008006" key="5">
    <source>
        <dbReference type="Google" id="ProtNLM"/>
    </source>
</evidence>
<accession>A0A8J3T9V3</accession>
<dbReference type="Proteomes" id="UP000599074">
    <property type="component" value="Unassembled WGS sequence"/>
</dbReference>
<sequence>MAPALDPGERWGARVTADLDALGPSWRELVAHAATATSARPSGRWQERARSLLADIGPDEFRARAVDWFALVGRPRTAGDTGSADRLSPRNATVLRGLAWMLALVPAHHDAARALGDLVETALCRVAGVGPRSPKVANAAVYALSRFSGDAGLAQLVRLASRVRYRGTLNRIHDALDARASALGLSREEIEELGIPTYGLTEVGRRVERVGDATAELVVSDGHAHLSWRDAGGAALASVPAAVRRQHADRLAELRGTARDIGKMLTAQRDRLDRLFISAPTWRFTLWQERYSDHPLVGTLARRLIWTVNGLPVGYADGELRTIQDVPVRPEPAATVELWHPVGRSDDEVQGWRDWLERHGVRQPFKQAHREVYRITADEEGAVSSDRFAGHVLRQHRFHAVAARRGWRDTLRMARDDDAPAPATRELPEWGLRAEFLLAPADDRETFASGAYQQVVTGPIRFVRLGGPAFTGRPDPVPLDRVPPLVLSEILRDVDIAVGVASVGSDPAWRDGGPQGRYRDYWRSYRFGDLSAAGRTRRDVLTHLLSGLGVGDRVRVGDRFLLVHGDLHDYKIHLGSGGAVMSPDNAYLPIAPKQSARGGDGGAFVPFDDDETLRNILGTALLLAHDAEISDHGLRHDLEQTSL</sequence>
<dbReference type="AlphaFoldDB" id="A0A8J3T9V3"/>
<keyword evidence="4" id="KW-1185">Reference proteome</keyword>
<organism evidence="3 4">
    <name type="scientific">Planosporangium mesophilum</name>
    <dbReference type="NCBI Taxonomy" id="689768"/>
    <lineage>
        <taxon>Bacteria</taxon>
        <taxon>Bacillati</taxon>
        <taxon>Actinomycetota</taxon>
        <taxon>Actinomycetes</taxon>
        <taxon>Micromonosporales</taxon>
        <taxon>Micromonosporaceae</taxon>
        <taxon>Planosporangium</taxon>
    </lineage>
</organism>
<dbReference type="Pfam" id="PF24879">
    <property type="entry name" value="DUF7737"/>
    <property type="match status" value="1"/>
</dbReference>
<reference evidence="3" key="1">
    <citation type="submission" date="2021-01" db="EMBL/GenBank/DDBJ databases">
        <title>Whole genome shotgun sequence of Planosporangium mesophilum NBRC 109066.</title>
        <authorList>
            <person name="Komaki H."/>
            <person name="Tamura T."/>
        </authorList>
    </citation>
    <scope>NUCLEOTIDE SEQUENCE</scope>
    <source>
        <strain evidence="3">NBRC 109066</strain>
    </source>
</reference>
<evidence type="ECO:0000313" key="4">
    <source>
        <dbReference type="Proteomes" id="UP000599074"/>
    </source>
</evidence>
<feature type="domain" description="DUF4132" evidence="1">
    <location>
        <begin position="233"/>
        <end position="407"/>
    </location>
</feature>
<dbReference type="RefSeq" id="WP_168114891.1">
    <property type="nucleotide sequence ID" value="NZ_BOON01000015.1"/>
</dbReference>
<dbReference type="EMBL" id="BOON01000015">
    <property type="protein sequence ID" value="GII21932.1"/>
    <property type="molecule type" value="Genomic_DNA"/>
</dbReference>
<dbReference type="Pfam" id="PF13569">
    <property type="entry name" value="DUF4132"/>
    <property type="match status" value="1"/>
</dbReference>
<name>A0A8J3T9V3_9ACTN</name>
<proteinExistence type="predicted"/>
<gene>
    <name evidence="3" type="ORF">Pme01_15290</name>
</gene>
<evidence type="ECO:0000259" key="2">
    <source>
        <dbReference type="Pfam" id="PF24879"/>
    </source>
</evidence>